<keyword evidence="2" id="KW-1185">Reference proteome</keyword>
<gene>
    <name evidence="1" type="ORF">BV22DRAFT_986900</name>
</gene>
<sequence>KLSPYKAPGPDGICNLVFKKCADIIIPYLLPLFQAVFWLQTYYPPWKEFTTVVLRKPGRPDYTVPKAYCPIALLNTTCKLL</sequence>
<reference evidence="1" key="1">
    <citation type="journal article" date="2021" name="New Phytol.">
        <title>Evolutionary innovations through gain and loss of genes in the ectomycorrhizal Boletales.</title>
        <authorList>
            <person name="Wu G."/>
            <person name="Miyauchi S."/>
            <person name="Morin E."/>
            <person name="Kuo A."/>
            <person name="Drula E."/>
            <person name="Varga T."/>
            <person name="Kohler A."/>
            <person name="Feng B."/>
            <person name="Cao Y."/>
            <person name="Lipzen A."/>
            <person name="Daum C."/>
            <person name="Hundley H."/>
            <person name="Pangilinan J."/>
            <person name="Johnson J."/>
            <person name="Barry K."/>
            <person name="LaButti K."/>
            <person name="Ng V."/>
            <person name="Ahrendt S."/>
            <person name="Min B."/>
            <person name="Choi I.G."/>
            <person name="Park H."/>
            <person name="Plett J.M."/>
            <person name="Magnuson J."/>
            <person name="Spatafora J.W."/>
            <person name="Nagy L.G."/>
            <person name="Henrissat B."/>
            <person name="Grigoriev I.V."/>
            <person name="Yang Z.L."/>
            <person name="Xu J."/>
            <person name="Martin F.M."/>
        </authorList>
    </citation>
    <scope>NUCLEOTIDE SEQUENCE</scope>
    <source>
        <strain evidence="1">KUC20120723A-06</strain>
    </source>
</reference>
<dbReference type="EMBL" id="MU266880">
    <property type="protein sequence ID" value="KAH7917994.1"/>
    <property type="molecule type" value="Genomic_DNA"/>
</dbReference>
<comment type="caution">
    <text evidence="1">The sequence shown here is derived from an EMBL/GenBank/DDBJ whole genome shotgun (WGS) entry which is preliminary data.</text>
</comment>
<name>A0ACB8AXR8_9AGAM</name>
<dbReference type="Proteomes" id="UP000790709">
    <property type="component" value="Unassembled WGS sequence"/>
</dbReference>
<organism evidence="1 2">
    <name type="scientific">Leucogyrophana mollusca</name>
    <dbReference type="NCBI Taxonomy" id="85980"/>
    <lineage>
        <taxon>Eukaryota</taxon>
        <taxon>Fungi</taxon>
        <taxon>Dikarya</taxon>
        <taxon>Basidiomycota</taxon>
        <taxon>Agaricomycotina</taxon>
        <taxon>Agaricomycetes</taxon>
        <taxon>Agaricomycetidae</taxon>
        <taxon>Boletales</taxon>
        <taxon>Boletales incertae sedis</taxon>
        <taxon>Leucogyrophana</taxon>
    </lineage>
</organism>
<feature type="non-terminal residue" evidence="1">
    <location>
        <position position="81"/>
    </location>
</feature>
<protein>
    <submittedName>
        <fullName evidence="1">Uncharacterized protein</fullName>
    </submittedName>
</protein>
<proteinExistence type="predicted"/>
<feature type="non-terminal residue" evidence="1">
    <location>
        <position position="1"/>
    </location>
</feature>
<accession>A0ACB8AXR8</accession>
<evidence type="ECO:0000313" key="2">
    <source>
        <dbReference type="Proteomes" id="UP000790709"/>
    </source>
</evidence>
<evidence type="ECO:0000313" key="1">
    <source>
        <dbReference type="EMBL" id="KAH7917994.1"/>
    </source>
</evidence>